<dbReference type="SUPFAM" id="SSF52540">
    <property type="entry name" value="P-loop containing nucleoside triphosphate hydrolases"/>
    <property type="match status" value="1"/>
</dbReference>
<comment type="caution">
    <text evidence="2">The sequence shown here is derived from an EMBL/GenBank/DDBJ whole genome shotgun (WGS) entry which is preliminary data.</text>
</comment>
<dbReference type="Pfam" id="PF13614">
    <property type="entry name" value="AAA_31"/>
    <property type="match status" value="1"/>
</dbReference>
<dbReference type="CDD" id="cd02042">
    <property type="entry name" value="ParAB_family"/>
    <property type="match status" value="1"/>
</dbReference>
<organism evidence="2">
    <name type="scientific">human gut metagenome</name>
    <dbReference type="NCBI Taxonomy" id="408170"/>
    <lineage>
        <taxon>unclassified sequences</taxon>
        <taxon>metagenomes</taxon>
        <taxon>organismal metagenomes</taxon>
    </lineage>
</organism>
<accession>W1XYX6</accession>
<sequence>LFEQLANLLEERCRVISIGNQKGGVGKSSLVRLLPSVLAFSGKKVLLIDMDPQANTTKSMFVTRKNYYEDEVVVFKKTL</sequence>
<dbReference type="InterPro" id="IPR050678">
    <property type="entry name" value="DNA_Partitioning_ATPase"/>
</dbReference>
<evidence type="ECO:0000259" key="1">
    <source>
        <dbReference type="Pfam" id="PF13614"/>
    </source>
</evidence>
<dbReference type="PANTHER" id="PTHR13696:SF52">
    <property type="entry name" value="PARA FAMILY PROTEIN CT_582"/>
    <property type="match status" value="1"/>
</dbReference>
<reference evidence="2" key="1">
    <citation type="submission" date="2013-12" db="EMBL/GenBank/DDBJ databases">
        <title>A Varibaculum cambriense genome reconstructed from a premature infant gut community with otherwise low bacterial novelty that shifts toward anaerobic metabolism during the third week of life.</title>
        <authorList>
            <person name="Brown C.T."/>
            <person name="Sharon I."/>
            <person name="Thomas B.C."/>
            <person name="Castelle C.J."/>
            <person name="Morowitz M.J."/>
            <person name="Banfield J.F."/>
        </authorList>
    </citation>
    <scope>NUCLEOTIDE SEQUENCE</scope>
</reference>
<dbReference type="Gene3D" id="3.40.50.300">
    <property type="entry name" value="P-loop containing nucleotide triphosphate hydrolases"/>
    <property type="match status" value="1"/>
</dbReference>
<dbReference type="InterPro" id="IPR027417">
    <property type="entry name" value="P-loop_NTPase"/>
</dbReference>
<gene>
    <name evidence="2" type="ORF">Q604_UNBC10265G0001</name>
</gene>
<feature type="non-terminal residue" evidence="2">
    <location>
        <position position="1"/>
    </location>
</feature>
<name>W1XYX6_9ZZZZ</name>
<feature type="domain" description="AAA" evidence="1">
    <location>
        <begin position="14"/>
        <end position="68"/>
    </location>
</feature>
<dbReference type="InterPro" id="IPR025669">
    <property type="entry name" value="AAA_dom"/>
</dbReference>
<proteinExistence type="predicted"/>
<protein>
    <recommendedName>
        <fullName evidence="1">AAA domain-containing protein</fullName>
    </recommendedName>
</protein>
<dbReference type="PANTHER" id="PTHR13696">
    <property type="entry name" value="P-LOOP CONTAINING NUCLEOSIDE TRIPHOSPHATE HYDROLASE"/>
    <property type="match status" value="1"/>
</dbReference>
<feature type="non-terminal residue" evidence="2">
    <location>
        <position position="79"/>
    </location>
</feature>
<dbReference type="AlphaFoldDB" id="W1XYX6"/>
<evidence type="ECO:0000313" key="2">
    <source>
        <dbReference type="EMBL" id="ETJ35341.1"/>
    </source>
</evidence>
<dbReference type="EMBL" id="AZMM01010265">
    <property type="protein sequence ID" value="ETJ35341.1"/>
    <property type="molecule type" value="Genomic_DNA"/>
</dbReference>